<dbReference type="GO" id="GO:0005886">
    <property type="term" value="C:plasma membrane"/>
    <property type="evidence" value="ECO:0007669"/>
    <property type="project" value="UniProtKB-SubCell"/>
</dbReference>
<evidence type="ECO:0000259" key="9">
    <source>
        <dbReference type="Pfam" id="PF02687"/>
    </source>
</evidence>
<evidence type="ECO:0000259" key="10">
    <source>
        <dbReference type="Pfam" id="PF12704"/>
    </source>
</evidence>
<feature type="region of interest" description="Disordered" evidence="7">
    <location>
        <begin position="337"/>
        <end position="401"/>
    </location>
</feature>
<evidence type="ECO:0000256" key="2">
    <source>
        <dbReference type="ARBA" id="ARBA00022475"/>
    </source>
</evidence>
<comment type="subcellular location">
    <subcellularLocation>
        <location evidence="1">Cell membrane</location>
        <topology evidence="1">Multi-pass membrane protein</topology>
    </subcellularLocation>
</comment>
<feature type="domain" description="MacB-like periplasmic core" evidence="10">
    <location>
        <begin position="22"/>
        <end position="240"/>
    </location>
</feature>
<evidence type="ECO:0000256" key="1">
    <source>
        <dbReference type="ARBA" id="ARBA00004651"/>
    </source>
</evidence>
<keyword evidence="2" id="KW-1003">Cell membrane</keyword>
<comment type="similarity">
    <text evidence="6">Belongs to the ABC-4 integral membrane protein family.</text>
</comment>
<feature type="compositionally biased region" description="Basic and acidic residues" evidence="7">
    <location>
        <begin position="373"/>
        <end position="384"/>
    </location>
</feature>
<feature type="transmembrane region" description="Helical" evidence="8">
    <location>
        <begin position="277"/>
        <end position="302"/>
    </location>
</feature>
<reference evidence="11" key="1">
    <citation type="journal article" date="2022" name="Int. J. Syst. Evol. Microbiol.">
        <title>Pseudomonas aegrilactucae sp. nov. and Pseudomonas morbosilactucae sp. nov., pathogens causing bacterial rot of lettuce in Japan.</title>
        <authorList>
            <person name="Sawada H."/>
            <person name="Fujikawa T."/>
            <person name="Satou M."/>
        </authorList>
    </citation>
    <scope>NUCLEOTIDE SEQUENCE</scope>
    <source>
        <strain evidence="11">0166_1</strain>
    </source>
</reference>
<accession>A0A9E6XU84</accession>
<dbReference type="KEGG" id="sbae:DSM104329_00646"/>
<feature type="compositionally biased region" description="Basic residues" evidence="7">
    <location>
        <begin position="337"/>
        <end position="351"/>
    </location>
</feature>
<dbReference type="GO" id="GO:0022857">
    <property type="term" value="F:transmembrane transporter activity"/>
    <property type="evidence" value="ECO:0007669"/>
    <property type="project" value="TreeGrafter"/>
</dbReference>
<evidence type="ECO:0000256" key="3">
    <source>
        <dbReference type="ARBA" id="ARBA00022692"/>
    </source>
</evidence>
<feature type="domain" description="ABC3 transporter permease C-terminal" evidence="9">
    <location>
        <begin position="281"/>
        <end position="333"/>
    </location>
</feature>
<evidence type="ECO:0008006" key="13">
    <source>
        <dbReference type="Google" id="ProtNLM"/>
    </source>
</evidence>
<evidence type="ECO:0000256" key="5">
    <source>
        <dbReference type="ARBA" id="ARBA00023136"/>
    </source>
</evidence>
<evidence type="ECO:0000313" key="12">
    <source>
        <dbReference type="Proteomes" id="UP001162834"/>
    </source>
</evidence>
<evidence type="ECO:0000256" key="4">
    <source>
        <dbReference type="ARBA" id="ARBA00022989"/>
    </source>
</evidence>
<proteinExistence type="inferred from homology"/>
<evidence type="ECO:0000256" key="8">
    <source>
        <dbReference type="SAM" id="Phobius"/>
    </source>
</evidence>
<evidence type="ECO:0000256" key="6">
    <source>
        <dbReference type="ARBA" id="ARBA00038076"/>
    </source>
</evidence>
<dbReference type="Proteomes" id="UP001162834">
    <property type="component" value="Chromosome"/>
</dbReference>
<keyword evidence="4 8" id="KW-1133">Transmembrane helix</keyword>
<dbReference type="Pfam" id="PF12704">
    <property type="entry name" value="MacB_PCD"/>
    <property type="match status" value="1"/>
</dbReference>
<sequence length="423" mass="44812">MRLTDGLRVASVGLRARPLRAALSALGIAIGTAAIVAVLGLSSSSQSGLLAEIDRLGTNMLTVEAGQSLTGEEATLPLEAPARITHLDDVELVAHTGLTKDAKVYRNPLIPVGNTGGLQVQATSLNLPSVLNTGVARGTWLNEGTAREPVAVLGSAAAQRLGIDRVLPDQRIWLGEQWFNVAGILKPSPLAPDIDSSALIGYPAARRYLGYVSLVRGEEKAGPPSSIYVRAASGHEAAVQSLLAQTANPEAPNEANVSQPSDVLTARAAAAGAFDSLFLGLGVVALIVGAVGVANIMIISVLERRSEIGLRRALGATKGQIRTQFLAEAILLSPHRRRRRRAGRGRGNGRVRRLEELGGRDPRRGVVGRHRLGAPDRRARRPDPGRSSVPDAADRGIADGMSGKRIRRCDCHRRRRHLVQEGT</sequence>
<dbReference type="EMBL" id="CP087164">
    <property type="protein sequence ID" value="UGS34270.1"/>
    <property type="molecule type" value="Genomic_DNA"/>
</dbReference>
<keyword evidence="5 8" id="KW-0472">Membrane</keyword>
<organism evidence="11 12">
    <name type="scientific">Capillimicrobium parvum</name>
    <dbReference type="NCBI Taxonomy" id="2884022"/>
    <lineage>
        <taxon>Bacteria</taxon>
        <taxon>Bacillati</taxon>
        <taxon>Actinomycetota</taxon>
        <taxon>Thermoleophilia</taxon>
        <taxon>Solirubrobacterales</taxon>
        <taxon>Capillimicrobiaceae</taxon>
        <taxon>Capillimicrobium</taxon>
    </lineage>
</organism>
<dbReference type="InterPro" id="IPR025857">
    <property type="entry name" value="MacB_PCD"/>
</dbReference>
<gene>
    <name evidence="11" type="ORF">DSM104329_00646</name>
</gene>
<evidence type="ECO:0000313" key="11">
    <source>
        <dbReference type="EMBL" id="UGS34270.1"/>
    </source>
</evidence>
<dbReference type="Pfam" id="PF02687">
    <property type="entry name" value="FtsX"/>
    <property type="match status" value="1"/>
</dbReference>
<keyword evidence="12" id="KW-1185">Reference proteome</keyword>
<feature type="transmembrane region" description="Helical" evidence="8">
    <location>
        <begin position="21"/>
        <end position="41"/>
    </location>
</feature>
<keyword evidence="3 8" id="KW-0812">Transmembrane</keyword>
<dbReference type="PANTHER" id="PTHR30572:SF4">
    <property type="entry name" value="ABC TRANSPORTER PERMEASE YTRF"/>
    <property type="match status" value="1"/>
</dbReference>
<dbReference type="AlphaFoldDB" id="A0A9E6XU84"/>
<dbReference type="InterPro" id="IPR003838">
    <property type="entry name" value="ABC3_permease_C"/>
</dbReference>
<dbReference type="PANTHER" id="PTHR30572">
    <property type="entry name" value="MEMBRANE COMPONENT OF TRANSPORTER-RELATED"/>
    <property type="match status" value="1"/>
</dbReference>
<evidence type="ECO:0000256" key="7">
    <source>
        <dbReference type="SAM" id="MobiDB-lite"/>
    </source>
</evidence>
<dbReference type="InterPro" id="IPR050250">
    <property type="entry name" value="Macrolide_Exporter_MacB"/>
</dbReference>
<name>A0A9E6XU84_9ACTN</name>
<protein>
    <recommendedName>
        <fullName evidence="13">ABC transporter permease</fullName>
    </recommendedName>
</protein>
<feature type="compositionally biased region" description="Basic and acidic residues" evidence="7">
    <location>
        <begin position="352"/>
        <end position="364"/>
    </location>
</feature>